<dbReference type="InterPro" id="IPR031107">
    <property type="entry name" value="Small_HSP"/>
</dbReference>
<dbReference type="KEGG" id="moz:MoryE10_06750"/>
<dbReference type="Pfam" id="PF00011">
    <property type="entry name" value="HSP20"/>
    <property type="match status" value="1"/>
</dbReference>
<evidence type="ECO:0000313" key="2">
    <source>
        <dbReference type="EMBL" id="BBL70069.1"/>
    </source>
</evidence>
<feature type="domain" description="SHSP" evidence="1">
    <location>
        <begin position="52"/>
        <end position="150"/>
    </location>
</feature>
<dbReference type="InterPro" id="IPR002068">
    <property type="entry name" value="A-crystallin/Hsp20_dom"/>
</dbReference>
<dbReference type="PANTHER" id="PTHR11527">
    <property type="entry name" value="HEAT-SHOCK PROTEIN 20 FAMILY MEMBER"/>
    <property type="match status" value="1"/>
</dbReference>
<accession>A0A8D4VP25</accession>
<proteinExistence type="predicted"/>
<protein>
    <submittedName>
        <fullName evidence="2">Heat-shock protein Hsp20</fullName>
    </submittedName>
</protein>
<evidence type="ECO:0000313" key="3">
    <source>
        <dbReference type="Proteomes" id="UP000824988"/>
    </source>
</evidence>
<keyword evidence="3" id="KW-1185">Reference proteome</keyword>
<dbReference type="CDD" id="cd06464">
    <property type="entry name" value="ACD_sHsps-like"/>
    <property type="match status" value="1"/>
</dbReference>
<gene>
    <name evidence="2" type="ORF">MoryE10_06750</name>
</gene>
<name>A0A8D4VP25_9GAMM</name>
<evidence type="ECO:0000259" key="1">
    <source>
        <dbReference type="Pfam" id="PF00011"/>
    </source>
</evidence>
<dbReference type="Proteomes" id="UP000824988">
    <property type="component" value="Chromosome"/>
</dbReference>
<organism evidence="2 3">
    <name type="scientific">Methylogaea oryzae</name>
    <dbReference type="NCBI Taxonomy" id="1295382"/>
    <lineage>
        <taxon>Bacteria</taxon>
        <taxon>Pseudomonadati</taxon>
        <taxon>Pseudomonadota</taxon>
        <taxon>Gammaproteobacteria</taxon>
        <taxon>Methylococcales</taxon>
        <taxon>Methylococcaceae</taxon>
        <taxon>Methylogaea</taxon>
    </lineage>
</organism>
<dbReference type="EMBL" id="AP019782">
    <property type="protein sequence ID" value="BBL70069.1"/>
    <property type="molecule type" value="Genomic_DNA"/>
</dbReference>
<reference evidence="2" key="1">
    <citation type="submission" date="2019-06" db="EMBL/GenBank/DDBJ databases">
        <title>Complete genome sequence of Methylogaea oryzae strain JCM16910.</title>
        <authorList>
            <person name="Asakawa S."/>
        </authorList>
    </citation>
    <scope>NUCLEOTIDE SEQUENCE</scope>
    <source>
        <strain evidence="2">E10</strain>
    </source>
</reference>
<dbReference type="AlphaFoldDB" id="A0A8D4VP25"/>
<sequence>MEDQAMYRSMFPRDIFAELDRLQREVQQAFEPEPNIRGFGRGGFPALNVGSTPQAVEVYAFVPGLAPDKIEVNLERGVLTIAGERTTDLPPREAKATVHINERFTGRFRRVVSLPDDIDPDGVSAEYRDGVLHISLKRQEAAQPRRIAIQ</sequence>